<reference evidence="4 5" key="1">
    <citation type="submission" date="2020-02" db="EMBL/GenBank/DDBJ databases">
        <authorList>
            <person name="Ma Q."/>
            <person name="Huang Y."/>
            <person name="Song X."/>
            <person name="Pei D."/>
        </authorList>
    </citation>
    <scope>NUCLEOTIDE SEQUENCE [LARGE SCALE GENOMIC DNA]</scope>
    <source>
        <strain evidence="4">Sxm20200214</strain>
        <tissue evidence="4">Leaf</tissue>
    </source>
</reference>
<dbReference type="Pfam" id="PF12854">
    <property type="entry name" value="PPR_1"/>
    <property type="match status" value="1"/>
</dbReference>
<evidence type="ECO:0008006" key="6">
    <source>
        <dbReference type="Google" id="ProtNLM"/>
    </source>
</evidence>
<comment type="similarity">
    <text evidence="1">Belongs to the PPR family. P subfamily.</text>
</comment>
<dbReference type="Proteomes" id="UP000886595">
    <property type="component" value="Unassembled WGS sequence"/>
</dbReference>
<dbReference type="InterPro" id="IPR011990">
    <property type="entry name" value="TPR-like_helical_dom_sf"/>
</dbReference>
<dbReference type="NCBIfam" id="TIGR00756">
    <property type="entry name" value="PPR"/>
    <property type="match status" value="3"/>
</dbReference>
<feature type="repeat" description="PPR" evidence="3">
    <location>
        <begin position="29"/>
        <end position="63"/>
    </location>
</feature>
<evidence type="ECO:0000313" key="5">
    <source>
        <dbReference type="Proteomes" id="UP000886595"/>
    </source>
</evidence>
<evidence type="ECO:0000256" key="2">
    <source>
        <dbReference type="ARBA" id="ARBA00022737"/>
    </source>
</evidence>
<dbReference type="PANTHER" id="PTHR47933">
    <property type="entry name" value="PENTATRICOPEPTIDE REPEAT-CONTAINING PROTEIN 1, MITOCHONDRIAL"/>
    <property type="match status" value="1"/>
</dbReference>
<organism evidence="4 5">
    <name type="scientific">Brassica carinata</name>
    <name type="common">Ethiopian mustard</name>
    <name type="synonym">Abyssinian cabbage</name>
    <dbReference type="NCBI Taxonomy" id="52824"/>
    <lineage>
        <taxon>Eukaryota</taxon>
        <taxon>Viridiplantae</taxon>
        <taxon>Streptophyta</taxon>
        <taxon>Embryophyta</taxon>
        <taxon>Tracheophyta</taxon>
        <taxon>Spermatophyta</taxon>
        <taxon>Magnoliopsida</taxon>
        <taxon>eudicotyledons</taxon>
        <taxon>Gunneridae</taxon>
        <taxon>Pentapetalae</taxon>
        <taxon>rosids</taxon>
        <taxon>malvids</taxon>
        <taxon>Brassicales</taxon>
        <taxon>Brassicaceae</taxon>
        <taxon>Brassiceae</taxon>
        <taxon>Brassica</taxon>
    </lineage>
</organism>
<dbReference type="OrthoDB" id="42736at2759"/>
<gene>
    <name evidence="4" type="ORF">Bca52824_035947</name>
</gene>
<evidence type="ECO:0000256" key="3">
    <source>
        <dbReference type="PROSITE-ProRule" id="PRU00708"/>
    </source>
</evidence>
<feature type="repeat" description="PPR" evidence="3">
    <location>
        <begin position="1"/>
        <end position="28"/>
    </location>
</feature>
<sequence>MIDGLCKNGLLDEAVKMLNEMSRDGVDPDIVTYSALINGFCKVGRFRTVKEIVCRVYRAGLSPNGIIYSTLIYNYCMMGCLKEALRIYEAMILEGILQTISRSTYSSLLYVKLVKLGGRVYALHDQWWHSS</sequence>
<feature type="repeat" description="PPR" evidence="3">
    <location>
        <begin position="64"/>
        <end position="98"/>
    </location>
</feature>
<proteinExistence type="inferred from homology"/>
<dbReference type="InterPro" id="IPR051240">
    <property type="entry name" value="Mito_RNA-Proc/Resp"/>
</dbReference>
<dbReference type="Pfam" id="PF13041">
    <property type="entry name" value="PPR_2"/>
    <property type="match status" value="1"/>
</dbReference>
<dbReference type="PROSITE" id="PS51375">
    <property type="entry name" value="PPR"/>
    <property type="match status" value="3"/>
</dbReference>
<evidence type="ECO:0000313" key="4">
    <source>
        <dbReference type="EMBL" id="KAG2299475.1"/>
    </source>
</evidence>
<accession>A0A8X7V156</accession>
<name>A0A8X7V156_BRACI</name>
<dbReference type="Gene3D" id="1.25.40.10">
    <property type="entry name" value="Tetratricopeptide repeat domain"/>
    <property type="match status" value="1"/>
</dbReference>
<dbReference type="InterPro" id="IPR002885">
    <property type="entry name" value="PPR_rpt"/>
</dbReference>
<dbReference type="EMBL" id="JAAMPC010000008">
    <property type="protein sequence ID" value="KAG2299475.1"/>
    <property type="molecule type" value="Genomic_DNA"/>
</dbReference>
<comment type="caution">
    <text evidence="4">The sequence shown here is derived from an EMBL/GenBank/DDBJ whole genome shotgun (WGS) entry which is preliminary data.</text>
</comment>
<dbReference type="PANTHER" id="PTHR47933:SF30">
    <property type="entry name" value="PENTATRICOPEPTIDE REPEAT (PPR) SUPERFAMILY PROTEIN"/>
    <property type="match status" value="1"/>
</dbReference>
<dbReference type="AlphaFoldDB" id="A0A8X7V156"/>
<dbReference type="GO" id="GO:0003729">
    <property type="term" value="F:mRNA binding"/>
    <property type="evidence" value="ECO:0007669"/>
    <property type="project" value="TreeGrafter"/>
</dbReference>
<evidence type="ECO:0000256" key="1">
    <source>
        <dbReference type="ARBA" id="ARBA00007626"/>
    </source>
</evidence>
<keyword evidence="5" id="KW-1185">Reference proteome</keyword>
<keyword evidence="2" id="KW-0677">Repeat</keyword>
<protein>
    <recommendedName>
        <fullName evidence="6">Pentatricopeptide repeat-containing protein</fullName>
    </recommendedName>
</protein>